<sequence>MVILLPLWKTTDRHDGLVVAAPPPLQRSSFPSSSKFAAYFLVPPIQYKSHSIYSPKSSAPNSIAAVSISVPSSSSRLDTPRDEIRSTSSSNTNDVTRIPVEVVLGRKNDDFLLIGSSFLPREEHFEQMNMIVAT</sequence>
<reference evidence="2 3" key="1">
    <citation type="journal article" date="2021" name="BMC Genomics">
        <title>Datura genome reveals duplications of psychoactive alkaloid biosynthetic genes and high mutation rate following tissue culture.</title>
        <authorList>
            <person name="Rajewski A."/>
            <person name="Carter-House D."/>
            <person name="Stajich J."/>
            <person name="Litt A."/>
        </authorList>
    </citation>
    <scope>NUCLEOTIDE SEQUENCE [LARGE SCALE GENOMIC DNA]</scope>
    <source>
        <strain evidence="2">AR-01</strain>
    </source>
</reference>
<protein>
    <submittedName>
        <fullName evidence="2">Uncharacterized protein</fullName>
    </submittedName>
</protein>
<comment type="caution">
    <text evidence="2">The sequence shown here is derived from an EMBL/GenBank/DDBJ whole genome shotgun (WGS) entry which is preliminary data.</text>
</comment>
<organism evidence="2 3">
    <name type="scientific">Datura stramonium</name>
    <name type="common">Jimsonweed</name>
    <name type="synonym">Common thornapple</name>
    <dbReference type="NCBI Taxonomy" id="4076"/>
    <lineage>
        <taxon>Eukaryota</taxon>
        <taxon>Viridiplantae</taxon>
        <taxon>Streptophyta</taxon>
        <taxon>Embryophyta</taxon>
        <taxon>Tracheophyta</taxon>
        <taxon>Spermatophyta</taxon>
        <taxon>Magnoliopsida</taxon>
        <taxon>eudicotyledons</taxon>
        <taxon>Gunneridae</taxon>
        <taxon>Pentapetalae</taxon>
        <taxon>asterids</taxon>
        <taxon>lamiids</taxon>
        <taxon>Solanales</taxon>
        <taxon>Solanaceae</taxon>
        <taxon>Solanoideae</taxon>
        <taxon>Datureae</taxon>
        <taxon>Datura</taxon>
    </lineage>
</organism>
<gene>
    <name evidence="2" type="ORF">HAX54_012189</name>
</gene>
<dbReference type="Proteomes" id="UP000823775">
    <property type="component" value="Unassembled WGS sequence"/>
</dbReference>
<keyword evidence="3" id="KW-1185">Reference proteome</keyword>
<evidence type="ECO:0000313" key="2">
    <source>
        <dbReference type="EMBL" id="MCD7471613.1"/>
    </source>
</evidence>
<dbReference type="EMBL" id="JACEIK010001702">
    <property type="protein sequence ID" value="MCD7471613.1"/>
    <property type="molecule type" value="Genomic_DNA"/>
</dbReference>
<proteinExistence type="predicted"/>
<name>A0ABS8TKY0_DATST</name>
<accession>A0ABS8TKY0</accession>
<feature type="region of interest" description="Disordered" evidence="1">
    <location>
        <begin position="69"/>
        <end position="92"/>
    </location>
</feature>
<evidence type="ECO:0000313" key="3">
    <source>
        <dbReference type="Proteomes" id="UP000823775"/>
    </source>
</evidence>
<evidence type="ECO:0000256" key="1">
    <source>
        <dbReference type="SAM" id="MobiDB-lite"/>
    </source>
</evidence>